<gene>
    <name evidence="2" type="ORF">MNBD_GAMMA08-1892</name>
</gene>
<protein>
    <recommendedName>
        <fullName evidence="1">HDOD domain-containing protein</fullName>
    </recommendedName>
</protein>
<accession>A0A3B0X244</accession>
<dbReference type="EMBL" id="UOFH01000019">
    <property type="protein sequence ID" value="VAW58573.1"/>
    <property type="molecule type" value="Genomic_DNA"/>
</dbReference>
<dbReference type="InterPro" id="IPR013976">
    <property type="entry name" value="HDOD"/>
</dbReference>
<dbReference type="Pfam" id="PF08668">
    <property type="entry name" value="HDOD"/>
    <property type="match status" value="1"/>
</dbReference>
<proteinExistence type="predicted"/>
<dbReference type="PANTHER" id="PTHR33525:SF3">
    <property type="entry name" value="RIBONUCLEASE Y"/>
    <property type="match status" value="1"/>
</dbReference>
<name>A0A3B0X244_9ZZZZ</name>
<sequence>MQFDNTILKHLVPIKQLQNEHQLQMARHSQMIALRAGDELFVNEEHLWFVYLIEGKLNLLETDHESVLLEDSTEQACYPLFNEGSNKIRIIAQSASIIARFDRHLFNSFVDEELTSGDELQSVEASEVEGHLFNEIMRAFNAGNLKLPSLPDIAIKVKKALSRPNSSAQDVSRIVSADPAMVTRLINIANGPLNRGVDPIGSIHGALVRLGLQNSKDLIISFSIKQLFMSKSKILNQRLQELYDSSVDVAAISFALSKQSAMLAPDHIMLAGLLHEIGVIPILSYIEDTGLVVTDENELNSIIKNLRGVVGGMVIKHWGLSNDLIAVVENFENWQRQEDGEIDTCDMIIIAQIYHRLKHQQIEGLPNINDVPAFKKLYPENQDANFAQNIFQQAHDEITAIMQLLKR</sequence>
<dbReference type="InterPro" id="IPR018490">
    <property type="entry name" value="cNMP-bd_dom_sf"/>
</dbReference>
<dbReference type="Gene3D" id="1.10.3210.10">
    <property type="entry name" value="Hypothetical protein af1432"/>
    <property type="match status" value="1"/>
</dbReference>
<evidence type="ECO:0000259" key="1">
    <source>
        <dbReference type="PROSITE" id="PS51833"/>
    </source>
</evidence>
<dbReference type="PROSITE" id="PS51833">
    <property type="entry name" value="HDOD"/>
    <property type="match status" value="1"/>
</dbReference>
<dbReference type="InterPro" id="IPR052340">
    <property type="entry name" value="RNase_Y/CdgJ"/>
</dbReference>
<reference evidence="2" key="1">
    <citation type="submission" date="2018-06" db="EMBL/GenBank/DDBJ databases">
        <authorList>
            <person name="Zhirakovskaya E."/>
        </authorList>
    </citation>
    <scope>NUCLEOTIDE SEQUENCE</scope>
</reference>
<dbReference type="SUPFAM" id="SSF51206">
    <property type="entry name" value="cAMP-binding domain-like"/>
    <property type="match status" value="1"/>
</dbReference>
<organism evidence="2">
    <name type="scientific">hydrothermal vent metagenome</name>
    <dbReference type="NCBI Taxonomy" id="652676"/>
    <lineage>
        <taxon>unclassified sequences</taxon>
        <taxon>metagenomes</taxon>
        <taxon>ecological metagenomes</taxon>
    </lineage>
</organism>
<dbReference type="AlphaFoldDB" id="A0A3B0X244"/>
<dbReference type="PANTHER" id="PTHR33525">
    <property type="match status" value="1"/>
</dbReference>
<dbReference type="SUPFAM" id="SSF109604">
    <property type="entry name" value="HD-domain/PDEase-like"/>
    <property type="match status" value="1"/>
</dbReference>
<feature type="domain" description="HDOD" evidence="1">
    <location>
        <begin position="147"/>
        <end position="334"/>
    </location>
</feature>
<evidence type="ECO:0000313" key="2">
    <source>
        <dbReference type="EMBL" id="VAW58573.1"/>
    </source>
</evidence>